<comment type="caution">
    <text evidence="1">The sequence shown here is derived from an EMBL/GenBank/DDBJ whole genome shotgun (WGS) entry which is preliminary data.</text>
</comment>
<dbReference type="Proteomes" id="UP001549077">
    <property type="component" value="Unassembled WGS sequence"/>
</dbReference>
<evidence type="ECO:0008006" key="3">
    <source>
        <dbReference type="Google" id="ProtNLM"/>
    </source>
</evidence>
<protein>
    <recommendedName>
        <fullName evidence="3">BrnT family toxin</fullName>
    </recommendedName>
</protein>
<sequence length="91" mass="10279">MFSAGSDDSHLLETDDIADRFGLTVQDFKRYRNLGLIVVVAETGSNEHEGLTRLTCRFGNRVWQAVVGGDKRIVHEEIRYLRGKLSRPSNS</sequence>
<organism evidence="1 2">
    <name type="scientific">Rhizobium binae</name>
    <dbReference type="NCBI Taxonomy" id="1138190"/>
    <lineage>
        <taxon>Bacteria</taxon>
        <taxon>Pseudomonadati</taxon>
        <taxon>Pseudomonadota</taxon>
        <taxon>Alphaproteobacteria</taxon>
        <taxon>Hyphomicrobiales</taxon>
        <taxon>Rhizobiaceae</taxon>
        <taxon>Rhizobium/Agrobacterium group</taxon>
        <taxon>Rhizobium</taxon>
    </lineage>
</organism>
<dbReference type="RefSeq" id="WP_221102383.1">
    <property type="nucleotide sequence ID" value="NZ_CP071605.1"/>
</dbReference>
<dbReference type="GeneID" id="91153163"/>
<gene>
    <name evidence="1" type="ORF">ABID08_004992</name>
</gene>
<evidence type="ECO:0000313" key="1">
    <source>
        <dbReference type="EMBL" id="MET3757611.1"/>
    </source>
</evidence>
<evidence type="ECO:0000313" key="2">
    <source>
        <dbReference type="Proteomes" id="UP001549077"/>
    </source>
</evidence>
<accession>A0ABV2MMD0</accession>
<dbReference type="Pfam" id="PF20132">
    <property type="entry name" value="DUF6522"/>
    <property type="match status" value="1"/>
</dbReference>
<proteinExistence type="predicted"/>
<dbReference type="InterPro" id="IPR045389">
    <property type="entry name" value="DUF6522"/>
</dbReference>
<keyword evidence="2" id="KW-1185">Reference proteome</keyword>
<reference evidence="1 2" key="1">
    <citation type="submission" date="2024-06" db="EMBL/GenBank/DDBJ databases">
        <title>Genomic Encyclopedia of Type Strains, Phase IV (KMG-IV): sequencing the most valuable type-strain genomes for metagenomic binning, comparative biology and taxonomic classification.</title>
        <authorList>
            <person name="Goeker M."/>
        </authorList>
    </citation>
    <scope>NUCLEOTIDE SEQUENCE [LARGE SCALE GENOMIC DNA]</scope>
    <source>
        <strain evidence="1 2">DSM 29288</strain>
    </source>
</reference>
<dbReference type="EMBL" id="JBEPMY010000019">
    <property type="protein sequence ID" value="MET3757611.1"/>
    <property type="molecule type" value="Genomic_DNA"/>
</dbReference>
<name>A0ABV2MMD0_9HYPH</name>